<proteinExistence type="predicted"/>
<evidence type="ECO:0000256" key="1">
    <source>
        <dbReference type="SAM" id="MobiDB-lite"/>
    </source>
</evidence>
<accession>A0A7U4M240</accession>
<protein>
    <submittedName>
        <fullName evidence="2">Uncharacterized protein</fullName>
    </submittedName>
</protein>
<reference evidence="3" key="2">
    <citation type="journal article" date="2017" name="Stand. Genomic Sci.">
        <title>Complete genome sequence of the sulfur-oxidizing chemolithoautotrophic Sulfurovum lithotrophicum 42BKTT.</title>
        <authorList>
            <person name="Jeon W."/>
            <person name="Priscilla L."/>
            <person name="Park G."/>
            <person name="Lee H."/>
            <person name="Lee N."/>
            <person name="Lee D."/>
            <person name="Kwon H."/>
            <person name="Ahn I."/>
            <person name="Lee C."/>
            <person name="Lee H."/>
            <person name="Ahn J."/>
        </authorList>
    </citation>
    <scope>NUCLEOTIDE SEQUENCE [LARGE SCALE GENOMIC DNA]</scope>
    <source>
        <strain evidence="3">ATCC BAA-797 / 42BKT</strain>
    </source>
</reference>
<name>A0A7U4M240_9BACT</name>
<organism evidence="2 3">
    <name type="scientific">Sulfurovum lithotrophicum</name>
    <dbReference type="NCBI Taxonomy" id="206403"/>
    <lineage>
        <taxon>Bacteria</taxon>
        <taxon>Pseudomonadati</taxon>
        <taxon>Campylobacterota</taxon>
        <taxon>Epsilonproteobacteria</taxon>
        <taxon>Campylobacterales</taxon>
        <taxon>Sulfurovaceae</taxon>
        <taxon>Sulfurovum</taxon>
    </lineage>
</organism>
<gene>
    <name evidence="2" type="ORF">YH65_07825</name>
</gene>
<dbReference type="RefSeq" id="WP_046551387.1">
    <property type="nucleotide sequence ID" value="NZ_CP011308.1"/>
</dbReference>
<sequence length="102" mass="11135">MIRITSTIKVLNVTGQLQKPKMRMLLIIFALNFSVLSMADNYTVNGNEHNKSVSKPLEKSKFEMLKQSKDGISHGSKCGTSDTKCNGGTSHGSKCGSCNPER</sequence>
<dbReference type="OrthoDB" id="9835791at2"/>
<feature type="compositionally biased region" description="Polar residues" evidence="1">
    <location>
        <begin position="78"/>
        <end position="92"/>
    </location>
</feature>
<dbReference type="Proteomes" id="UP000034444">
    <property type="component" value="Chromosome"/>
</dbReference>
<keyword evidence="3" id="KW-1185">Reference proteome</keyword>
<reference evidence="2 3" key="1">
    <citation type="submission" date="2015-04" db="EMBL/GenBank/DDBJ databases">
        <title>Complete genome sequence of Sulfurovum lithotrophicum ATCC BAA-797T.</title>
        <authorList>
            <person name="Ahn J."/>
            <person name="Park G."/>
            <person name="Jeon W."/>
            <person name="Jang Y."/>
            <person name="Jang M."/>
            <person name="Lee H."/>
            <person name="Lee H."/>
        </authorList>
    </citation>
    <scope>NUCLEOTIDE SEQUENCE [LARGE SCALE GENOMIC DNA]</scope>
    <source>
        <strain evidence="3">ATCC BAA-797 / 42BKT</strain>
    </source>
</reference>
<dbReference type="KEGG" id="slh:YH65_07825"/>
<evidence type="ECO:0000313" key="2">
    <source>
        <dbReference type="EMBL" id="AKF25309.1"/>
    </source>
</evidence>
<feature type="region of interest" description="Disordered" evidence="1">
    <location>
        <begin position="70"/>
        <end position="102"/>
    </location>
</feature>
<dbReference type="AlphaFoldDB" id="A0A7U4M240"/>
<evidence type="ECO:0000313" key="3">
    <source>
        <dbReference type="Proteomes" id="UP000034444"/>
    </source>
</evidence>
<dbReference type="EMBL" id="CP011308">
    <property type="protein sequence ID" value="AKF25309.1"/>
    <property type="molecule type" value="Genomic_DNA"/>
</dbReference>